<reference evidence="9 10" key="1">
    <citation type="submission" date="2016-11" db="EMBL/GenBank/DDBJ databases">
        <authorList>
            <person name="Jaros S."/>
            <person name="Januszkiewicz K."/>
            <person name="Wedrychowicz H."/>
        </authorList>
    </citation>
    <scope>NUCLEOTIDE SEQUENCE [LARGE SCALE GENOMIC DNA]</scope>
    <source>
        <strain evidence="9 10">DSM 27406</strain>
    </source>
</reference>
<evidence type="ECO:0000256" key="3">
    <source>
        <dbReference type="ARBA" id="ARBA00022452"/>
    </source>
</evidence>
<name>A0A1M7J3H8_9BACT</name>
<comment type="subcellular location">
    <subcellularLocation>
        <location evidence="1 7">Cell outer membrane</location>
        <topology evidence="1 7">Multi-pass membrane protein</topology>
    </subcellularLocation>
</comment>
<sequence>MKTMKGTPSFRRAVQGYAMPLLLLFLLLFTTVTASAWQSDVLAKKVTYQSKDLPLSTVLKQIRDITKVRFTYDIGLIRKGPSVTVDHKNGTLGELLKKVLMNSGLEFMEDFGGIVIYPHISASVDVQVGFYIQGQVINAAGMPLEGVSIAASGKSMGTTTQADGMFGMVVNEKQPVRFSQVGMKTVVRTFSSANNSTLFRIVMDTAVQEIQEVVVNGYQKIDARMSTASVFKLDAAEVLNPGMPSIDQMLQGKVPGLLAMNNSGSVNARPTIRIRGTSTFVGNASPLWVIDNVVRPDPVNLSATQLNNVVTDAQSGDFSMIGSAVSGLNPYDVESITFLKDAAATAIYGVRAANGVIVVTTKKGKAGPMRVSYNSNYGFRQRPDFTKMNLMNSAERIELSRQLMEDGLPHKTLSNFLNEPYSYEGLYMAMNAKKITEAEFNTAVQKLQTNNTDWFKVLYQNQLSTTQSISMSGGAGKTTYYTSFSYSSNKGLPKNDRLTRYTADIGMHTEGGKRLELDVRLMGNFNKNQGYYPTVQPQTYALSTSRALTPDLAYALSSSTIIKHPIPGPITFNMLNEIANTENTSSVRSMVGNINVRYKILPRLFLRSTVNAVLDNSESFMAAYENSYYISAMRGWNLGYTPTARQVNESKIPYGGIANIATNFSSTITNTNMLDYSLGLFKERDQLALMVGTEARSTQLKMNKTTQPGYFPDRGQTFSPSFPSLNQLMSYSITNSLNNVFSVMATAAYSLKGKYVFSATARSDGSNRFGQYSNAKFLPNYGLSGRWDLSSEKWLQTSRLVSGLTLRGSYGSQGNVVDAVGPELIASYPANGSINQITGFPFLNIKSLPYPSLRWEKTHQFNAGLDVSLFDRRVNVNTDYYIKRSRDLIMARTIAAEYGITTMYKNEGRLINSGIELTVNVEVIRKKNLNLSLTFINSKNTNKIGDNDFSNDYRSYFNGTANVPGRAISGFYSYKYMGLSHENGLPLFDNLTDKDPKVDNPTSWLVYSGQLQPIMNGSFSVAARYKQLSMYATFAYAFGSHKRLDPLFLNKTNDGVPPPFGNANRVLLERWRKPGDEAHTNIPALVDQTTAKAYLGLNDNPYSAYTNSDFRAVRNDFVRCPNLNLNYSFPLPVVKRMGVNGLSCGVFVSNVFTIASKALNGQDPETEGVGTTALPIARQYGLNLSLNL</sequence>
<protein>
    <submittedName>
        <fullName evidence="9">TonB-linked outer membrane protein, SusC/RagA family</fullName>
    </submittedName>
</protein>
<evidence type="ECO:0000256" key="1">
    <source>
        <dbReference type="ARBA" id="ARBA00004571"/>
    </source>
</evidence>
<dbReference type="PROSITE" id="PS52016">
    <property type="entry name" value="TONB_DEPENDENT_REC_3"/>
    <property type="match status" value="1"/>
</dbReference>
<evidence type="ECO:0000256" key="2">
    <source>
        <dbReference type="ARBA" id="ARBA00022448"/>
    </source>
</evidence>
<evidence type="ECO:0000256" key="5">
    <source>
        <dbReference type="ARBA" id="ARBA00023136"/>
    </source>
</evidence>
<dbReference type="NCBIfam" id="TIGR04057">
    <property type="entry name" value="SusC_RagA_signa"/>
    <property type="match status" value="1"/>
</dbReference>
<dbReference type="Pfam" id="PF13715">
    <property type="entry name" value="CarbopepD_reg_2"/>
    <property type="match status" value="1"/>
</dbReference>
<evidence type="ECO:0000313" key="10">
    <source>
        <dbReference type="Proteomes" id="UP000184420"/>
    </source>
</evidence>
<dbReference type="Pfam" id="PF07715">
    <property type="entry name" value="Plug"/>
    <property type="match status" value="1"/>
</dbReference>
<dbReference type="OrthoDB" id="9768177at2"/>
<keyword evidence="2 7" id="KW-0813">Transport</keyword>
<accession>A0A1M7J3H8</accession>
<dbReference type="InterPro" id="IPR008969">
    <property type="entry name" value="CarboxyPept-like_regulatory"/>
</dbReference>
<evidence type="ECO:0000256" key="7">
    <source>
        <dbReference type="PROSITE-ProRule" id="PRU01360"/>
    </source>
</evidence>
<dbReference type="SUPFAM" id="SSF56935">
    <property type="entry name" value="Porins"/>
    <property type="match status" value="1"/>
</dbReference>
<dbReference type="InterPro" id="IPR037066">
    <property type="entry name" value="Plug_dom_sf"/>
</dbReference>
<dbReference type="InterPro" id="IPR023996">
    <property type="entry name" value="TonB-dep_OMP_SusC/RagA"/>
</dbReference>
<dbReference type="AlphaFoldDB" id="A0A1M7J3H8"/>
<evidence type="ECO:0000256" key="6">
    <source>
        <dbReference type="ARBA" id="ARBA00023237"/>
    </source>
</evidence>
<organism evidence="9 10">
    <name type="scientific">Chitinophaga jiangningensis</name>
    <dbReference type="NCBI Taxonomy" id="1419482"/>
    <lineage>
        <taxon>Bacteria</taxon>
        <taxon>Pseudomonadati</taxon>
        <taxon>Bacteroidota</taxon>
        <taxon>Chitinophagia</taxon>
        <taxon>Chitinophagales</taxon>
        <taxon>Chitinophagaceae</taxon>
        <taxon>Chitinophaga</taxon>
    </lineage>
</organism>
<keyword evidence="3 7" id="KW-1134">Transmembrane beta strand</keyword>
<dbReference type="Proteomes" id="UP000184420">
    <property type="component" value="Unassembled WGS sequence"/>
</dbReference>
<dbReference type="InterPro" id="IPR012910">
    <property type="entry name" value="Plug_dom"/>
</dbReference>
<keyword evidence="5 7" id="KW-0472">Membrane</keyword>
<dbReference type="NCBIfam" id="TIGR04056">
    <property type="entry name" value="OMP_RagA_SusC"/>
    <property type="match status" value="1"/>
</dbReference>
<keyword evidence="10" id="KW-1185">Reference proteome</keyword>
<evidence type="ECO:0000256" key="4">
    <source>
        <dbReference type="ARBA" id="ARBA00022692"/>
    </source>
</evidence>
<dbReference type="InterPro" id="IPR039426">
    <property type="entry name" value="TonB-dep_rcpt-like"/>
</dbReference>
<comment type="similarity">
    <text evidence="7">Belongs to the TonB-dependent receptor family.</text>
</comment>
<dbReference type="SUPFAM" id="SSF49464">
    <property type="entry name" value="Carboxypeptidase regulatory domain-like"/>
    <property type="match status" value="1"/>
</dbReference>
<feature type="domain" description="TonB-dependent receptor plug" evidence="8">
    <location>
        <begin position="224"/>
        <end position="356"/>
    </location>
</feature>
<dbReference type="STRING" id="1419482.SAMN05444266_108207"/>
<dbReference type="GO" id="GO:0009279">
    <property type="term" value="C:cell outer membrane"/>
    <property type="evidence" value="ECO:0007669"/>
    <property type="project" value="UniProtKB-SubCell"/>
</dbReference>
<dbReference type="Gene3D" id="2.40.170.20">
    <property type="entry name" value="TonB-dependent receptor, beta-barrel domain"/>
    <property type="match status" value="1"/>
</dbReference>
<proteinExistence type="inferred from homology"/>
<dbReference type="RefSeq" id="WP_083550498.1">
    <property type="nucleotide sequence ID" value="NZ_FRBL01000008.1"/>
</dbReference>
<dbReference type="EMBL" id="FRBL01000008">
    <property type="protein sequence ID" value="SHM47528.1"/>
    <property type="molecule type" value="Genomic_DNA"/>
</dbReference>
<keyword evidence="6 7" id="KW-0998">Cell outer membrane</keyword>
<dbReference type="InterPro" id="IPR036942">
    <property type="entry name" value="Beta-barrel_TonB_sf"/>
</dbReference>
<keyword evidence="4 7" id="KW-0812">Transmembrane</keyword>
<evidence type="ECO:0000259" key="8">
    <source>
        <dbReference type="Pfam" id="PF07715"/>
    </source>
</evidence>
<evidence type="ECO:0000313" key="9">
    <source>
        <dbReference type="EMBL" id="SHM47528.1"/>
    </source>
</evidence>
<gene>
    <name evidence="9" type="ORF">SAMN05444266_108207</name>
</gene>
<dbReference type="InterPro" id="IPR023997">
    <property type="entry name" value="TonB-dep_OMP_SusC/RagA_CS"/>
</dbReference>
<dbReference type="Gene3D" id="2.170.130.10">
    <property type="entry name" value="TonB-dependent receptor, plug domain"/>
    <property type="match status" value="1"/>
</dbReference>